<evidence type="ECO:0000256" key="3">
    <source>
        <dbReference type="ARBA" id="ARBA00023163"/>
    </source>
</evidence>
<dbReference type="Pfam" id="PF02909">
    <property type="entry name" value="TetR_C_1"/>
    <property type="match status" value="1"/>
</dbReference>
<comment type="caution">
    <text evidence="6">The sequence shown here is derived from an EMBL/GenBank/DDBJ whole genome shotgun (WGS) entry which is preliminary data.</text>
</comment>
<dbReference type="Gene3D" id="1.10.10.60">
    <property type="entry name" value="Homeodomain-like"/>
    <property type="match status" value="1"/>
</dbReference>
<dbReference type="Gene3D" id="1.10.357.10">
    <property type="entry name" value="Tetracycline Repressor, domain 2"/>
    <property type="match status" value="1"/>
</dbReference>
<evidence type="ECO:0000313" key="6">
    <source>
        <dbReference type="EMBL" id="PXY36010.1"/>
    </source>
</evidence>
<evidence type="ECO:0000259" key="5">
    <source>
        <dbReference type="PROSITE" id="PS50977"/>
    </source>
</evidence>
<keyword evidence="1" id="KW-0805">Transcription regulation</keyword>
<dbReference type="InterPro" id="IPR036271">
    <property type="entry name" value="Tet_transcr_reg_TetR-rel_C_sf"/>
</dbReference>
<evidence type="ECO:0000256" key="4">
    <source>
        <dbReference type="PROSITE-ProRule" id="PRU00335"/>
    </source>
</evidence>
<feature type="DNA-binding region" description="H-T-H motif" evidence="4">
    <location>
        <begin position="55"/>
        <end position="74"/>
    </location>
</feature>
<name>A0A318LR02_9PSEU</name>
<sequence>MTHDNDGSPDLTRGMRLLWRAEGGARRGPKPALDLDRIVSAAIEIADADGLTGLSMRKVAERLGVGTMSLYTYVPAKAELVSLMLDAVDAEGVLPHTVEGSWRAKTESWAREDWVLYHRHEWTLHASGRHPLGPNTMRRFDSALRSLAATGLPEAEIVAVADVIDTYIRGMARRSVEMREREQRTGVSETQWWAEHGPMLDEYLTGEAFPAVREVRAAGAFESELDSFEYGLQRILDGVEARIGAAG</sequence>
<dbReference type="Proteomes" id="UP000247892">
    <property type="component" value="Unassembled WGS sequence"/>
</dbReference>
<keyword evidence="2 4" id="KW-0238">DNA-binding</keyword>
<proteinExistence type="predicted"/>
<dbReference type="SUPFAM" id="SSF48498">
    <property type="entry name" value="Tetracyclin repressor-like, C-terminal domain"/>
    <property type="match status" value="1"/>
</dbReference>
<dbReference type="InterPro" id="IPR009057">
    <property type="entry name" value="Homeodomain-like_sf"/>
</dbReference>
<dbReference type="Pfam" id="PF00440">
    <property type="entry name" value="TetR_N"/>
    <property type="match status" value="1"/>
</dbReference>
<dbReference type="GO" id="GO:0045892">
    <property type="term" value="P:negative regulation of DNA-templated transcription"/>
    <property type="evidence" value="ECO:0007669"/>
    <property type="project" value="InterPro"/>
</dbReference>
<keyword evidence="3" id="KW-0804">Transcription</keyword>
<dbReference type="EMBL" id="MASU01000005">
    <property type="protein sequence ID" value="PXY36010.1"/>
    <property type="molecule type" value="Genomic_DNA"/>
</dbReference>
<organism evidence="6 7">
    <name type="scientific">Prauserella flavalba</name>
    <dbReference type="NCBI Taxonomy" id="1477506"/>
    <lineage>
        <taxon>Bacteria</taxon>
        <taxon>Bacillati</taxon>
        <taxon>Actinomycetota</taxon>
        <taxon>Actinomycetes</taxon>
        <taxon>Pseudonocardiales</taxon>
        <taxon>Pseudonocardiaceae</taxon>
        <taxon>Prauserella</taxon>
    </lineage>
</organism>
<dbReference type="PROSITE" id="PS50977">
    <property type="entry name" value="HTH_TETR_2"/>
    <property type="match status" value="1"/>
</dbReference>
<dbReference type="InterPro" id="IPR001647">
    <property type="entry name" value="HTH_TetR"/>
</dbReference>
<dbReference type="SUPFAM" id="SSF46689">
    <property type="entry name" value="Homeodomain-like"/>
    <property type="match status" value="1"/>
</dbReference>
<dbReference type="AlphaFoldDB" id="A0A318LR02"/>
<gene>
    <name evidence="6" type="ORF">BA062_11185</name>
</gene>
<dbReference type="GO" id="GO:0000976">
    <property type="term" value="F:transcription cis-regulatory region binding"/>
    <property type="evidence" value="ECO:0007669"/>
    <property type="project" value="TreeGrafter"/>
</dbReference>
<keyword evidence="7" id="KW-1185">Reference proteome</keyword>
<accession>A0A318LR02</accession>
<dbReference type="PANTHER" id="PTHR30055:SF151">
    <property type="entry name" value="TRANSCRIPTIONAL REGULATORY PROTEIN"/>
    <property type="match status" value="1"/>
</dbReference>
<dbReference type="InterPro" id="IPR050109">
    <property type="entry name" value="HTH-type_TetR-like_transc_reg"/>
</dbReference>
<evidence type="ECO:0000313" key="7">
    <source>
        <dbReference type="Proteomes" id="UP000247892"/>
    </source>
</evidence>
<dbReference type="OrthoDB" id="2570341at2"/>
<protein>
    <recommendedName>
        <fullName evidence="5">HTH tetR-type domain-containing protein</fullName>
    </recommendedName>
</protein>
<reference evidence="6 7" key="1">
    <citation type="submission" date="2016-07" db="EMBL/GenBank/DDBJ databases">
        <title>Draft genome sequence of Prauserella sp. YIM 121212, isolated from alkaline soil.</title>
        <authorList>
            <person name="Ruckert C."/>
            <person name="Albersmeier A."/>
            <person name="Jiang C.-L."/>
            <person name="Jiang Y."/>
            <person name="Kalinowski J."/>
            <person name="Schneider O."/>
            <person name="Winkler A."/>
            <person name="Zotchev S.B."/>
        </authorList>
    </citation>
    <scope>NUCLEOTIDE SEQUENCE [LARGE SCALE GENOMIC DNA]</scope>
    <source>
        <strain evidence="6 7">YIM 121212</strain>
    </source>
</reference>
<dbReference type="GO" id="GO:0003700">
    <property type="term" value="F:DNA-binding transcription factor activity"/>
    <property type="evidence" value="ECO:0007669"/>
    <property type="project" value="TreeGrafter"/>
</dbReference>
<evidence type="ECO:0000256" key="2">
    <source>
        <dbReference type="ARBA" id="ARBA00023125"/>
    </source>
</evidence>
<dbReference type="PANTHER" id="PTHR30055">
    <property type="entry name" value="HTH-TYPE TRANSCRIPTIONAL REGULATOR RUTR"/>
    <property type="match status" value="1"/>
</dbReference>
<feature type="domain" description="HTH tetR-type" evidence="5">
    <location>
        <begin position="32"/>
        <end position="92"/>
    </location>
</feature>
<dbReference type="RefSeq" id="WP_110336010.1">
    <property type="nucleotide sequence ID" value="NZ_JBHVKT010000023.1"/>
</dbReference>
<dbReference type="InterPro" id="IPR004111">
    <property type="entry name" value="Repressor_TetR_C"/>
</dbReference>
<evidence type="ECO:0000256" key="1">
    <source>
        <dbReference type="ARBA" id="ARBA00023015"/>
    </source>
</evidence>